<dbReference type="SUPFAM" id="SSF56112">
    <property type="entry name" value="Protein kinase-like (PK-like)"/>
    <property type="match status" value="2"/>
</dbReference>
<evidence type="ECO:0000256" key="8">
    <source>
        <dbReference type="ARBA" id="ARBA00022734"/>
    </source>
</evidence>
<proteinExistence type="predicted"/>
<dbReference type="CDD" id="cd14066">
    <property type="entry name" value="STKc_IRAK"/>
    <property type="match status" value="1"/>
</dbReference>
<evidence type="ECO:0000256" key="19">
    <source>
        <dbReference type="PROSITE-ProRule" id="PRU10141"/>
    </source>
</evidence>
<dbReference type="Pfam" id="PF01453">
    <property type="entry name" value="B_lectin"/>
    <property type="match status" value="2"/>
</dbReference>
<dbReference type="FunFam" id="1.10.510.10:FF:000237">
    <property type="entry name" value="G-type lectin S-receptor-like serine/threonine-protein kinase"/>
    <property type="match status" value="1"/>
</dbReference>
<gene>
    <name evidence="23" type="ORF">KK1_001916</name>
</gene>
<evidence type="ECO:0000313" key="23">
    <source>
        <dbReference type="EMBL" id="KYP55692.1"/>
    </source>
</evidence>
<evidence type="ECO:0000313" key="24">
    <source>
        <dbReference type="Proteomes" id="UP000075243"/>
    </source>
</evidence>
<keyword evidence="6 20" id="KW-0812">Transmembrane</keyword>
<keyword evidence="24" id="KW-1185">Reference proteome</keyword>
<dbReference type="GO" id="GO:0030246">
    <property type="term" value="F:carbohydrate binding"/>
    <property type="evidence" value="ECO:0007669"/>
    <property type="project" value="UniProtKB-KW"/>
</dbReference>
<evidence type="ECO:0000256" key="11">
    <source>
        <dbReference type="ARBA" id="ARBA00022840"/>
    </source>
</evidence>
<evidence type="ECO:0000256" key="18">
    <source>
        <dbReference type="ARBA" id="ARBA00048679"/>
    </source>
</evidence>
<keyword evidence="8" id="KW-0430">Lectin</keyword>
<evidence type="ECO:0000256" key="14">
    <source>
        <dbReference type="ARBA" id="ARBA00023157"/>
    </source>
</evidence>
<dbReference type="OMA" id="DSPPNAY"/>
<dbReference type="Proteomes" id="UP000075243">
    <property type="component" value="Chromosome 11"/>
</dbReference>
<keyword evidence="10 23" id="KW-0418">Kinase</keyword>
<dbReference type="InterPro" id="IPR036426">
    <property type="entry name" value="Bulb-type_lectin_dom_sf"/>
</dbReference>
<keyword evidence="11 19" id="KW-0067">ATP-binding</keyword>
<feature type="transmembrane region" description="Helical" evidence="20">
    <location>
        <begin position="761"/>
        <end position="784"/>
    </location>
</feature>
<evidence type="ECO:0000256" key="9">
    <source>
        <dbReference type="ARBA" id="ARBA00022741"/>
    </source>
</evidence>
<reference evidence="23 24" key="1">
    <citation type="journal article" date="2012" name="Nat. Biotechnol.">
        <title>Draft genome sequence of pigeonpea (Cajanus cajan), an orphan legume crop of resource-poor farmers.</title>
        <authorList>
            <person name="Varshney R.K."/>
            <person name="Chen W."/>
            <person name="Li Y."/>
            <person name="Bharti A.K."/>
            <person name="Saxena R.K."/>
            <person name="Schlueter J.A."/>
            <person name="Donoghue M.T."/>
            <person name="Azam S."/>
            <person name="Fan G."/>
            <person name="Whaley A.M."/>
            <person name="Farmer A.D."/>
            <person name="Sheridan J."/>
            <person name="Iwata A."/>
            <person name="Tuteja R."/>
            <person name="Penmetsa R.V."/>
            <person name="Wu W."/>
            <person name="Upadhyaya H.D."/>
            <person name="Yang S.P."/>
            <person name="Shah T."/>
            <person name="Saxena K.B."/>
            <person name="Michael T."/>
            <person name="McCombie W.R."/>
            <person name="Yang B."/>
            <person name="Zhang G."/>
            <person name="Yang H."/>
            <person name="Wang J."/>
            <person name="Spillane C."/>
            <person name="Cook D.R."/>
            <person name="May G.D."/>
            <person name="Xu X."/>
            <person name="Jackson S.A."/>
        </authorList>
    </citation>
    <scope>NUCLEOTIDE SEQUENCE [LARGE SCALE GENOMIC DNA]</scope>
    <source>
        <strain evidence="24">cv. Asha</strain>
    </source>
</reference>
<evidence type="ECO:0000256" key="10">
    <source>
        <dbReference type="ARBA" id="ARBA00022777"/>
    </source>
</evidence>
<dbReference type="Gramene" id="C.cajan_01867.t">
    <property type="protein sequence ID" value="C.cajan_01867.t"/>
    <property type="gene ID" value="C.cajan_01867"/>
</dbReference>
<feature type="domain" description="Protein kinase" evidence="21">
    <location>
        <begin position="821"/>
        <end position="1095"/>
    </location>
</feature>
<dbReference type="GO" id="GO:0016020">
    <property type="term" value="C:membrane"/>
    <property type="evidence" value="ECO:0007669"/>
    <property type="project" value="UniProtKB-SubCell"/>
</dbReference>
<dbReference type="Gene3D" id="1.10.510.10">
    <property type="entry name" value="Transferase(Phosphotransferase) domain 1"/>
    <property type="match status" value="2"/>
</dbReference>
<dbReference type="Gene3D" id="3.30.200.20">
    <property type="entry name" value="Phosphorylase Kinase, domain 1"/>
    <property type="match status" value="2"/>
</dbReference>
<dbReference type="GO" id="GO:0005524">
    <property type="term" value="F:ATP binding"/>
    <property type="evidence" value="ECO:0007669"/>
    <property type="project" value="UniProtKB-UniRule"/>
</dbReference>
<evidence type="ECO:0000256" key="12">
    <source>
        <dbReference type="ARBA" id="ARBA00022989"/>
    </source>
</evidence>
<evidence type="ECO:0000256" key="16">
    <source>
        <dbReference type="ARBA" id="ARBA00023180"/>
    </source>
</evidence>
<feature type="domain" description="Protein kinase" evidence="21">
    <location>
        <begin position="195"/>
        <end position="501"/>
    </location>
</feature>
<evidence type="ECO:0000256" key="20">
    <source>
        <dbReference type="SAM" id="Phobius"/>
    </source>
</evidence>
<dbReference type="GO" id="GO:0048544">
    <property type="term" value="P:recognition of pollen"/>
    <property type="evidence" value="ECO:0007669"/>
    <property type="project" value="InterPro"/>
</dbReference>
<name>A0A151SLS0_CAJCA</name>
<dbReference type="GO" id="GO:0004674">
    <property type="term" value="F:protein serine/threonine kinase activity"/>
    <property type="evidence" value="ECO:0007669"/>
    <property type="project" value="UniProtKB-KW"/>
</dbReference>
<keyword evidence="5 23" id="KW-0808">Transferase</keyword>
<dbReference type="PANTHER" id="PTHR47976:SF27">
    <property type="entry name" value="RECEPTOR-LIKE SERINE_THREONINE-PROTEIN KINASE"/>
    <property type="match status" value="1"/>
</dbReference>
<feature type="domain" description="Bulb-type lectin" evidence="22">
    <location>
        <begin position="485"/>
        <end position="614"/>
    </location>
</feature>
<organism evidence="23 24">
    <name type="scientific">Cajanus cajan</name>
    <name type="common">Pigeon pea</name>
    <name type="synonym">Cajanus indicus</name>
    <dbReference type="NCBI Taxonomy" id="3821"/>
    <lineage>
        <taxon>Eukaryota</taxon>
        <taxon>Viridiplantae</taxon>
        <taxon>Streptophyta</taxon>
        <taxon>Embryophyta</taxon>
        <taxon>Tracheophyta</taxon>
        <taxon>Spermatophyta</taxon>
        <taxon>Magnoliopsida</taxon>
        <taxon>eudicotyledons</taxon>
        <taxon>Gunneridae</taxon>
        <taxon>Pentapetalae</taxon>
        <taxon>rosids</taxon>
        <taxon>fabids</taxon>
        <taxon>Fabales</taxon>
        <taxon>Fabaceae</taxon>
        <taxon>Papilionoideae</taxon>
        <taxon>50 kb inversion clade</taxon>
        <taxon>NPAAA clade</taxon>
        <taxon>indigoferoid/millettioid clade</taxon>
        <taxon>Phaseoleae</taxon>
        <taxon>Cajanus</taxon>
    </lineage>
</organism>
<feature type="domain" description="Bulb-type lectin" evidence="22">
    <location>
        <begin position="363"/>
        <end position="482"/>
    </location>
</feature>
<dbReference type="SUPFAM" id="SSF51110">
    <property type="entry name" value="alpha-D-mannose-specific plant lectins"/>
    <property type="match status" value="3"/>
</dbReference>
<dbReference type="InterPro" id="IPR000719">
    <property type="entry name" value="Prot_kinase_dom"/>
</dbReference>
<dbReference type="Pfam" id="PF00954">
    <property type="entry name" value="S_locus_glycop"/>
    <property type="match status" value="1"/>
</dbReference>
<dbReference type="PROSITE" id="PS50927">
    <property type="entry name" value="BULB_LECTIN"/>
    <property type="match status" value="3"/>
</dbReference>
<accession>A0A151SLS0</accession>
<feature type="binding site" evidence="19">
    <location>
        <position position="850"/>
    </location>
    <ligand>
        <name>ATP</name>
        <dbReference type="ChEBI" id="CHEBI:30616"/>
    </ligand>
</feature>
<evidence type="ECO:0000256" key="15">
    <source>
        <dbReference type="ARBA" id="ARBA00023170"/>
    </source>
</evidence>
<dbReference type="InterPro" id="IPR011009">
    <property type="entry name" value="Kinase-like_dom_sf"/>
</dbReference>
<comment type="catalytic activity">
    <reaction evidence="17">
        <text>L-threonyl-[protein] + ATP = O-phospho-L-threonyl-[protein] + ADP + H(+)</text>
        <dbReference type="Rhea" id="RHEA:46608"/>
        <dbReference type="Rhea" id="RHEA-COMP:11060"/>
        <dbReference type="Rhea" id="RHEA-COMP:11605"/>
        <dbReference type="ChEBI" id="CHEBI:15378"/>
        <dbReference type="ChEBI" id="CHEBI:30013"/>
        <dbReference type="ChEBI" id="CHEBI:30616"/>
        <dbReference type="ChEBI" id="CHEBI:61977"/>
        <dbReference type="ChEBI" id="CHEBI:456216"/>
        <dbReference type="EC" id="2.7.11.1"/>
    </reaction>
</comment>
<evidence type="ECO:0000256" key="7">
    <source>
        <dbReference type="ARBA" id="ARBA00022729"/>
    </source>
</evidence>
<evidence type="ECO:0000256" key="5">
    <source>
        <dbReference type="ARBA" id="ARBA00022679"/>
    </source>
</evidence>
<keyword evidence="3" id="KW-0723">Serine/threonine-protein kinase</keyword>
<keyword evidence="4" id="KW-0245">EGF-like domain</keyword>
<dbReference type="STRING" id="3821.A0A151SLS0"/>
<dbReference type="EC" id="2.7.11.1" evidence="2"/>
<keyword evidence="13 20" id="KW-0472">Membrane</keyword>
<dbReference type="SMART" id="SM00220">
    <property type="entry name" value="S_TKc"/>
    <property type="match status" value="2"/>
</dbReference>
<dbReference type="GO" id="GO:0106310">
    <property type="term" value="F:protein serine kinase activity"/>
    <property type="evidence" value="ECO:0007669"/>
    <property type="project" value="RHEA"/>
</dbReference>
<dbReference type="Pfam" id="PF07714">
    <property type="entry name" value="PK_Tyr_Ser-Thr"/>
    <property type="match status" value="1"/>
</dbReference>
<comment type="subcellular location">
    <subcellularLocation>
        <location evidence="1">Membrane</location>
        <topology evidence="1">Single-pass type I membrane protein</topology>
    </subcellularLocation>
</comment>
<dbReference type="Gene3D" id="2.90.10.10">
    <property type="entry name" value="Bulb-type lectin domain"/>
    <property type="match status" value="3"/>
</dbReference>
<dbReference type="PROSITE" id="PS00107">
    <property type="entry name" value="PROTEIN_KINASE_ATP"/>
    <property type="match status" value="2"/>
</dbReference>
<dbReference type="SMART" id="SM00108">
    <property type="entry name" value="B_lectin"/>
    <property type="match status" value="2"/>
</dbReference>
<dbReference type="InterPro" id="IPR001245">
    <property type="entry name" value="Ser-Thr/Tyr_kinase_cat_dom"/>
</dbReference>
<protein>
    <recommendedName>
        <fullName evidence="2">non-specific serine/threonine protein kinase</fullName>
        <ecNumber evidence="2">2.7.11.1</ecNumber>
    </recommendedName>
</protein>
<dbReference type="Pfam" id="PF00069">
    <property type="entry name" value="Pkinase"/>
    <property type="match status" value="1"/>
</dbReference>
<dbReference type="AlphaFoldDB" id="A0A151SLS0"/>
<dbReference type="FunFam" id="1.10.510.10:FF:001023">
    <property type="entry name" value="Os07g0541700 protein"/>
    <property type="match status" value="1"/>
</dbReference>
<dbReference type="FunFam" id="2.90.10.10:FF:000026">
    <property type="entry name" value="Serine/threonine-protein kinase"/>
    <property type="match status" value="1"/>
</dbReference>
<dbReference type="InterPro" id="IPR008271">
    <property type="entry name" value="Ser/Thr_kinase_AS"/>
</dbReference>
<evidence type="ECO:0000259" key="21">
    <source>
        <dbReference type="PROSITE" id="PS50011"/>
    </source>
</evidence>
<keyword evidence="15 23" id="KW-0675">Receptor</keyword>
<dbReference type="FunFam" id="3.30.200.20:FF:000059">
    <property type="entry name" value="S-receptor-like serine/threonine-protein kinase"/>
    <property type="match status" value="2"/>
</dbReference>
<dbReference type="InterPro" id="IPR017441">
    <property type="entry name" value="Protein_kinase_ATP_BS"/>
</dbReference>
<keyword evidence="9 19" id="KW-0547">Nucleotide-binding</keyword>
<feature type="binding site" evidence="19">
    <location>
        <position position="224"/>
    </location>
    <ligand>
        <name>ATP</name>
        <dbReference type="ChEBI" id="CHEBI:30616"/>
    </ligand>
</feature>
<sequence>MLFAKEGTGESSIKVGSLLSAGGNHSSWASSSGHFAFGFYQQGDGYAVGIWLVGAQNTIIWTANRDSLPLCSNSTLNLTTTGLWLFPSRREGQVRISSIETDTVTSSASMLDSGNFVLYNASHTVLWQSFDYPTDTILGGQNLTTYSKLVSSKSKSDHSSGPYRYTTLYTSESLGFTDECSLRSFSFDELEKSTGGFTEEIGRGSFGAVYRGTIGVSNKSIAVKRLERIADEGEREFRTEITAIARTHHRNLVKLIGFCINGSRKLLVYEYVSNGSLASLLLKSEKKLSWGERLKIALDVARGVLYLHEECEVRIIHCNINPRNILMDEAWTAKISDFGLARLLKTDHSIMKKEDDGTSKVEMHPIQPGASLLPNSTPCWPSPSGDFAFGFYEQGNVFVIAIWLVSGENKTVVWSAMRDDPPVSSNAKLQLTMDGKVVLIDEQVEKVIADNASAKASSAFMLDSGNFVLYNNNSNVIWQSFDHPTDTLLGGQYLPNGHQLVSNLSQNSHSSGRFRLKMQNDGDLVLYPLDTSDTERDAYWQSHTSTFGFKTHLYLNHTGLLQIMNGSDGGIESLDWYSSLPNDGSRIIYRATLDYDGIFRLYAHFNNNGSIYKVHNWPAENSCKVNGFCGFNSYCTFIDTQSLAEQVCNCILGFKPINPNDSTLGCKRSFQKQDCGEKDSATLYDMKSMQNMALGDDPYFEADMSEEDECSSTCLADCSCEAAFYDGESCMKQRNDNPAPEQLPPLPPPIKTTSNKATVQIIVITSVFSLLSSSTFFIFIHYMYKIRVLKYKRLMETGNLGLSEEVTLRRFSYSELKRATNNFKQELGRGSFGAVYKGGLHKGRRLIAVKRLEKMVEEGEREFQAEMRAIGKTHHKNLVRLLGFCAEGSKRLLVYEYMPNGSLGNIIFGAHSQSHRRPEWDERVRIAIEIARGILYLHEGCEAPIIHCDIKPQNILMDEFWTAKISDFGLAKLLMPDQTRTFTGARGTRGYVAPEWHKNTPISVKADVYSYGIVLLEILCCRRNMEVHVSEPEAVLLSNWAYQCFVAGQLNKLLLWEAVDKTVVENMVKVALWCVQDEPVLRPAMKSVVLMLEGVTDIAVPPRPNSNSM</sequence>
<evidence type="ECO:0000256" key="17">
    <source>
        <dbReference type="ARBA" id="ARBA00047899"/>
    </source>
</evidence>
<evidence type="ECO:0000256" key="2">
    <source>
        <dbReference type="ARBA" id="ARBA00012513"/>
    </source>
</evidence>
<dbReference type="PROSITE" id="PS50011">
    <property type="entry name" value="PROTEIN_KINASE_DOM"/>
    <property type="match status" value="2"/>
</dbReference>
<keyword evidence="16" id="KW-0325">Glycoprotein</keyword>
<keyword evidence="7" id="KW-0732">Signal</keyword>
<dbReference type="InterPro" id="IPR001480">
    <property type="entry name" value="Bulb-type_lectin_dom"/>
</dbReference>
<evidence type="ECO:0000256" key="4">
    <source>
        <dbReference type="ARBA" id="ARBA00022536"/>
    </source>
</evidence>
<keyword evidence="12 20" id="KW-1133">Transmembrane helix</keyword>
<keyword evidence="14" id="KW-1015">Disulfide bond</keyword>
<dbReference type="PANTHER" id="PTHR47976">
    <property type="entry name" value="G-TYPE LECTIN S-RECEPTOR-LIKE SERINE/THREONINE-PROTEIN KINASE SD2-5"/>
    <property type="match status" value="1"/>
</dbReference>
<evidence type="ECO:0000256" key="1">
    <source>
        <dbReference type="ARBA" id="ARBA00004479"/>
    </source>
</evidence>
<dbReference type="InterPro" id="IPR051343">
    <property type="entry name" value="G-type_lectin_kinases/EP1-like"/>
</dbReference>
<comment type="catalytic activity">
    <reaction evidence="18">
        <text>L-seryl-[protein] + ATP = O-phospho-L-seryl-[protein] + ADP + H(+)</text>
        <dbReference type="Rhea" id="RHEA:17989"/>
        <dbReference type="Rhea" id="RHEA-COMP:9863"/>
        <dbReference type="Rhea" id="RHEA-COMP:11604"/>
        <dbReference type="ChEBI" id="CHEBI:15378"/>
        <dbReference type="ChEBI" id="CHEBI:29999"/>
        <dbReference type="ChEBI" id="CHEBI:30616"/>
        <dbReference type="ChEBI" id="CHEBI:83421"/>
        <dbReference type="ChEBI" id="CHEBI:456216"/>
        <dbReference type="EC" id="2.7.11.1"/>
    </reaction>
</comment>
<evidence type="ECO:0000256" key="3">
    <source>
        <dbReference type="ARBA" id="ARBA00022527"/>
    </source>
</evidence>
<evidence type="ECO:0000256" key="6">
    <source>
        <dbReference type="ARBA" id="ARBA00022692"/>
    </source>
</evidence>
<evidence type="ECO:0000256" key="13">
    <source>
        <dbReference type="ARBA" id="ARBA00023136"/>
    </source>
</evidence>
<dbReference type="EMBL" id="CM003613">
    <property type="protein sequence ID" value="KYP55692.1"/>
    <property type="molecule type" value="Genomic_DNA"/>
</dbReference>
<dbReference type="InterPro" id="IPR000858">
    <property type="entry name" value="S_locus_glycoprot_dom"/>
</dbReference>
<feature type="domain" description="Bulb-type lectin" evidence="22">
    <location>
        <begin position="10"/>
        <end position="131"/>
    </location>
</feature>
<evidence type="ECO:0000259" key="22">
    <source>
        <dbReference type="PROSITE" id="PS50927"/>
    </source>
</evidence>
<dbReference type="PROSITE" id="PS00108">
    <property type="entry name" value="PROTEIN_KINASE_ST"/>
    <property type="match status" value="1"/>
</dbReference>